<evidence type="ECO:0000313" key="2">
    <source>
        <dbReference type="Proteomes" id="UP000001324"/>
    </source>
</evidence>
<protein>
    <submittedName>
        <fullName evidence="1">Bro15</fullName>
    </submittedName>
</protein>
<name>A4KXH9_HVAVE</name>
<dbReference type="EMBL" id="EF133465">
    <property type="protein sequence ID" value="ABO37310.1"/>
    <property type="molecule type" value="Genomic_DNA"/>
</dbReference>
<reference evidence="1 2" key="1">
    <citation type="journal article" date="2007" name="J. Gen. Virol.">
        <title>Sequence and organization of the Heliothis virescens ascovirus genome.</title>
        <authorList>
            <person name="Asgari S."/>
            <person name="Davis J."/>
            <person name="Wood D."/>
            <person name="Wilson P."/>
            <person name="McGrath A."/>
        </authorList>
    </citation>
    <scope>NUCLEOTIDE SEQUENCE [LARGE SCALE GENOMIC DNA]</scope>
    <source>
        <strain evidence="2">HvAv-3e</strain>
    </source>
</reference>
<accession>A4KXH9</accession>
<dbReference type="KEGG" id="vg:5076105"/>
<dbReference type="GeneID" id="5076105"/>
<dbReference type="RefSeq" id="YP_001110976.1">
    <property type="nucleotide sequence ID" value="NC_009233.1"/>
</dbReference>
<evidence type="ECO:0000313" key="1">
    <source>
        <dbReference type="EMBL" id="ABO37310.1"/>
    </source>
</evidence>
<organism evidence="2">
    <name type="scientific">Heliothis virescens ascovirus 3e</name>
    <name type="common">HvAV-3e</name>
    <dbReference type="NCBI Taxonomy" id="260797"/>
    <lineage>
        <taxon>Viruses</taxon>
        <taxon>Varidnaviria</taxon>
        <taxon>Bamfordvirae</taxon>
        <taxon>Nucleocytoviricota</taxon>
        <taxon>Megaviricetes</taxon>
        <taxon>Pimascovirales</taxon>
        <taxon>Pimascovirales incertae sedis</taxon>
        <taxon>Ascoviridae</taxon>
        <taxon>Ascovirus</taxon>
        <taxon>Ascovirus hvav3a</taxon>
    </lineage>
</organism>
<proteinExistence type="predicted"/>
<organismHost>
    <name type="scientific">Noctuidae</name>
    <name type="common">owlet moths</name>
    <dbReference type="NCBI Taxonomy" id="7100"/>
</organismHost>
<dbReference type="OrthoDB" id="1287at10442"/>
<dbReference type="Proteomes" id="UP000001324">
    <property type="component" value="Segment"/>
</dbReference>
<sequence>MAKQRMKYVYETILPTIRKTGKFDLKQQPSCSTDVINYDKKLADARMEVLQLKLENTQAIAKYEARVTELIQNAAKYDTTISEMKRNYERQMSEYKEREYKMQLQMKDLTS</sequence>
<keyword evidence="2" id="KW-1185">Reference proteome</keyword>